<sequence length="57" mass="6565">MEHGRFSNGSPTRLKSTLPIRNTTISHPTVVAEEWVRLSSEHLAIPWLLDIWTILKK</sequence>
<organism evidence="1 2">
    <name type="scientific">Halobellus clavatus</name>
    <dbReference type="NCBI Taxonomy" id="660517"/>
    <lineage>
        <taxon>Archaea</taxon>
        <taxon>Methanobacteriati</taxon>
        <taxon>Methanobacteriota</taxon>
        <taxon>Stenosarchaea group</taxon>
        <taxon>Halobacteria</taxon>
        <taxon>Halobacteriales</taxon>
        <taxon>Haloferacaceae</taxon>
        <taxon>Halobellus</taxon>
    </lineage>
</organism>
<dbReference type="EMBL" id="FNPB01000009">
    <property type="protein sequence ID" value="SDY25326.1"/>
    <property type="molecule type" value="Genomic_DNA"/>
</dbReference>
<name>A0A1H3IC45_9EURY</name>
<evidence type="ECO:0000313" key="1">
    <source>
        <dbReference type="EMBL" id="SDY25326.1"/>
    </source>
</evidence>
<keyword evidence="2" id="KW-1185">Reference proteome</keyword>
<accession>A0A1H3IC45</accession>
<reference evidence="2" key="1">
    <citation type="submission" date="2016-10" db="EMBL/GenBank/DDBJ databases">
        <authorList>
            <person name="Varghese N."/>
            <person name="Submissions S."/>
        </authorList>
    </citation>
    <scope>NUCLEOTIDE SEQUENCE [LARGE SCALE GENOMIC DNA]</scope>
    <source>
        <strain evidence="2">CGMCC 1.10118</strain>
    </source>
</reference>
<protein>
    <submittedName>
        <fullName evidence="1">Uncharacterized protein</fullName>
    </submittedName>
</protein>
<evidence type="ECO:0000313" key="2">
    <source>
        <dbReference type="Proteomes" id="UP000199170"/>
    </source>
</evidence>
<dbReference type="AlphaFoldDB" id="A0A1H3IC45"/>
<dbReference type="STRING" id="660517.SAMN04487946_109120"/>
<gene>
    <name evidence="1" type="ORF">SAMN04487946_109120</name>
</gene>
<dbReference type="Proteomes" id="UP000199170">
    <property type="component" value="Unassembled WGS sequence"/>
</dbReference>
<proteinExistence type="predicted"/>